<reference evidence="2" key="1">
    <citation type="journal article" date="2017" name="Nature">
        <title>The sunflower genome provides insights into oil metabolism, flowering and Asterid evolution.</title>
        <authorList>
            <person name="Badouin H."/>
            <person name="Gouzy J."/>
            <person name="Grassa C.J."/>
            <person name="Murat F."/>
            <person name="Staton S.E."/>
            <person name="Cottret L."/>
            <person name="Lelandais-Briere C."/>
            <person name="Owens G.L."/>
            <person name="Carrere S."/>
            <person name="Mayjonade B."/>
            <person name="Legrand L."/>
            <person name="Gill N."/>
            <person name="Kane N.C."/>
            <person name="Bowers J.E."/>
            <person name="Hubner S."/>
            <person name="Bellec A."/>
            <person name="Berard A."/>
            <person name="Berges H."/>
            <person name="Blanchet N."/>
            <person name="Boniface M.C."/>
            <person name="Brunel D."/>
            <person name="Catrice O."/>
            <person name="Chaidir N."/>
            <person name="Claudel C."/>
            <person name="Donnadieu C."/>
            <person name="Faraut T."/>
            <person name="Fievet G."/>
            <person name="Helmstetter N."/>
            <person name="King M."/>
            <person name="Knapp S.J."/>
            <person name="Lai Z."/>
            <person name="Le Paslier M.C."/>
            <person name="Lippi Y."/>
            <person name="Lorenzon L."/>
            <person name="Mandel J.R."/>
            <person name="Marage G."/>
            <person name="Marchand G."/>
            <person name="Marquand E."/>
            <person name="Bret-Mestries E."/>
            <person name="Morien E."/>
            <person name="Nambeesan S."/>
            <person name="Nguyen T."/>
            <person name="Pegot-Espagnet P."/>
            <person name="Pouilly N."/>
            <person name="Raftis F."/>
            <person name="Sallet E."/>
            <person name="Schiex T."/>
            <person name="Thomas J."/>
            <person name="Vandecasteele C."/>
            <person name="Vares D."/>
            <person name="Vear F."/>
            <person name="Vautrin S."/>
            <person name="Crespi M."/>
            <person name="Mangin B."/>
            <person name="Burke J.M."/>
            <person name="Salse J."/>
            <person name="Munos S."/>
            <person name="Vincourt P."/>
            <person name="Rieseberg L.H."/>
            <person name="Langlade N.B."/>
        </authorList>
    </citation>
    <scope>NUCLEOTIDE SEQUENCE</scope>
    <source>
        <tissue evidence="2">Leaves</tissue>
    </source>
</reference>
<sequence length="81" mass="9808">MFFLKTLFFIPIVIIIKILPIKNIQSLFINNHPFDPFKSSKLIIIQHHKRITRVSSFVSIWCIWIFFLFNVSFIPNKHKEY</sequence>
<reference evidence="2" key="2">
    <citation type="submission" date="2020-06" db="EMBL/GenBank/DDBJ databases">
        <title>Helianthus annuus Genome sequencing and assembly Release 2.</title>
        <authorList>
            <person name="Gouzy J."/>
            <person name="Langlade N."/>
            <person name="Munos S."/>
        </authorList>
    </citation>
    <scope>NUCLEOTIDE SEQUENCE</scope>
    <source>
        <tissue evidence="2">Leaves</tissue>
    </source>
</reference>
<dbReference type="AlphaFoldDB" id="A0A9K3DZG5"/>
<gene>
    <name evidence="2" type="ORF">HanXRQr2_Chr15g0690251</name>
</gene>
<evidence type="ECO:0000313" key="3">
    <source>
        <dbReference type="Proteomes" id="UP000215914"/>
    </source>
</evidence>
<dbReference type="Gramene" id="mRNA:HanXRQr2_Chr15g0690251">
    <property type="protein sequence ID" value="CDS:HanXRQr2_Chr15g0690251.1"/>
    <property type="gene ID" value="HanXRQr2_Chr15g0690251"/>
</dbReference>
<protein>
    <submittedName>
        <fullName evidence="2">Uncharacterized protein</fullName>
    </submittedName>
</protein>
<dbReference type="EMBL" id="MNCJ02000330">
    <property type="protein sequence ID" value="KAF5764281.1"/>
    <property type="molecule type" value="Genomic_DNA"/>
</dbReference>
<dbReference type="Proteomes" id="UP000215914">
    <property type="component" value="Unassembled WGS sequence"/>
</dbReference>
<proteinExistence type="predicted"/>
<keyword evidence="3" id="KW-1185">Reference proteome</keyword>
<name>A0A9K3DZG5_HELAN</name>
<evidence type="ECO:0000313" key="2">
    <source>
        <dbReference type="EMBL" id="KAF5764281.1"/>
    </source>
</evidence>
<keyword evidence="1" id="KW-0812">Transmembrane</keyword>
<comment type="caution">
    <text evidence="2">The sequence shown here is derived from an EMBL/GenBank/DDBJ whole genome shotgun (WGS) entry which is preliminary data.</text>
</comment>
<feature type="transmembrane region" description="Helical" evidence="1">
    <location>
        <begin position="51"/>
        <end position="74"/>
    </location>
</feature>
<organism evidence="2 3">
    <name type="scientific">Helianthus annuus</name>
    <name type="common">Common sunflower</name>
    <dbReference type="NCBI Taxonomy" id="4232"/>
    <lineage>
        <taxon>Eukaryota</taxon>
        <taxon>Viridiplantae</taxon>
        <taxon>Streptophyta</taxon>
        <taxon>Embryophyta</taxon>
        <taxon>Tracheophyta</taxon>
        <taxon>Spermatophyta</taxon>
        <taxon>Magnoliopsida</taxon>
        <taxon>eudicotyledons</taxon>
        <taxon>Gunneridae</taxon>
        <taxon>Pentapetalae</taxon>
        <taxon>asterids</taxon>
        <taxon>campanulids</taxon>
        <taxon>Asterales</taxon>
        <taxon>Asteraceae</taxon>
        <taxon>Asteroideae</taxon>
        <taxon>Heliantheae alliance</taxon>
        <taxon>Heliantheae</taxon>
        <taxon>Helianthus</taxon>
    </lineage>
</organism>
<keyword evidence="1" id="KW-1133">Transmembrane helix</keyword>
<evidence type="ECO:0000256" key="1">
    <source>
        <dbReference type="SAM" id="Phobius"/>
    </source>
</evidence>
<accession>A0A9K3DZG5</accession>
<keyword evidence="1" id="KW-0472">Membrane</keyword>
<feature type="transmembrane region" description="Helical" evidence="1">
    <location>
        <begin position="6"/>
        <end position="30"/>
    </location>
</feature>